<dbReference type="AlphaFoldDB" id="A0A286MGK5"/>
<dbReference type="GeneID" id="34569788"/>
<geneLocation type="plastid" evidence="2"/>
<protein>
    <submittedName>
        <fullName evidence="2">Photosystem I protein M</fullName>
    </submittedName>
</protein>
<sequence>MAIEFQFLIASFLAFTAVFLGIKLGQALYD</sequence>
<dbReference type="RefSeq" id="YP_009429191.1">
    <property type="nucleotide sequence ID" value="NC_035948.1"/>
</dbReference>
<keyword evidence="1" id="KW-0472">Membrane</keyword>
<reference evidence="2" key="1">
    <citation type="submission" date="2017-04" db="EMBL/GenBank/DDBJ databases">
        <title>Whole plastome assembly of three Mexican Pinus species.</title>
        <authorList>
            <person name="Aguirre-Dugua X."/>
            <person name="Gernandt D.S."/>
        </authorList>
    </citation>
    <scope>NUCLEOTIDE SEQUENCE</scope>
</reference>
<gene>
    <name evidence="2" type="primary">psaM</name>
</gene>
<dbReference type="EMBL" id="KY963968">
    <property type="protein sequence ID" value="ASW20865.1"/>
    <property type="molecule type" value="Genomic_DNA"/>
</dbReference>
<evidence type="ECO:0000256" key="1">
    <source>
        <dbReference type="SAM" id="Phobius"/>
    </source>
</evidence>
<keyword evidence="1" id="KW-0812">Transmembrane</keyword>
<accession>A0A286MGK5</accession>
<name>A0A286MGK5_9CONI</name>
<proteinExistence type="predicted"/>
<evidence type="ECO:0000313" key="2">
    <source>
        <dbReference type="EMBL" id="ASW20866.1"/>
    </source>
</evidence>
<organism evidence="2">
    <name type="scientific">Pinus jaliscana</name>
    <dbReference type="NCBI Taxonomy" id="469442"/>
    <lineage>
        <taxon>Eukaryota</taxon>
        <taxon>Viridiplantae</taxon>
        <taxon>Streptophyta</taxon>
        <taxon>Embryophyta</taxon>
        <taxon>Tracheophyta</taxon>
        <taxon>Spermatophyta</taxon>
        <taxon>Pinopsida</taxon>
        <taxon>Pinidae</taxon>
        <taxon>Conifers I</taxon>
        <taxon>Pinales</taxon>
        <taxon>Pinaceae</taxon>
        <taxon>Pinus</taxon>
        <taxon>Pinus subgen. Pinus</taxon>
    </lineage>
</organism>
<keyword evidence="2" id="KW-0934">Plastid</keyword>
<dbReference type="GeneID" id="34569764"/>
<dbReference type="EMBL" id="KY963968">
    <property type="protein sequence ID" value="ASW20866.1"/>
    <property type="molecule type" value="Genomic_DNA"/>
</dbReference>
<dbReference type="RefSeq" id="YP_009429223.1">
    <property type="nucleotide sequence ID" value="NC_035948.1"/>
</dbReference>
<feature type="transmembrane region" description="Helical" evidence="1">
    <location>
        <begin position="7"/>
        <end position="29"/>
    </location>
</feature>
<keyword evidence="1" id="KW-1133">Transmembrane helix</keyword>